<name>Q6II38_DROME</name>
<evidence type="ECO:0000313" key="2">
    <source>
        <dbReference type="EMBL" id="DAA03428.1"/>
    </source>
</evidence>
<proteinExistence type="predicted"/>
<reference evidence="2" key="1">
    <citation type="journal article" date="2003" name="Genome Biol.">
        <title>An integrated gene annotation and transcriptional profiling approach towards the full gene content of the Drosophila genome.</title>
        <authorList>
            <person name="Hild M."/>
            <person name="Beckmann B."/>
            <person name="Haas S.A."/>
            <person name="Koch B."/>
            <person name="Solovyev V."/>
            <person name="Busold C."/>
            <person name="Fellenberg K."/>
            <person name="Boutros M."/>
            <person name="Vingron M."/>
            <person name="Sauer F."/>
            <person name="Hoheisel J.D."/>
            <person name="Paro R."/>
        </authorList>
    </citation>
    <scope>NUCLEOTIDE SEQUENCE</scope>
</reference>
<protein>
    <submittedName>
        <fullName evidence="2">HDC19855</fullName>
    </submittedName>
</protein>
<keyword evidence="1" id="KW-0812">Transmembrane</keyword>
<dbReference type="EMBL" id="BK003228">
    <property type="protein sequence ID" value="DAA03428.1"/>
    <property type="molecule type" value="Genomic_DNA"/>
</dbReference>
<dbReference type="AlphaFoldDB" id="Q6II38"/>
<sequence length="55" mass="6142">MAVIDHRIRQRLPQRIMSDEVVEWVVGGGWFTRGLVIWWAGGALGGSVDGSQDFE</sequence>
<keyword evidence="1" id="KW-1133">Transmembrane helix</keyword>
<gene>
    <name evidence="2" type="ORF">HDC19855</name>
</gene>
<organism evidence="2">
    <name type="scientific">Drosophila melanogaster</name>
    <name type="common">Fruit fly</name>
    <dbReference type="NCBI Taxonomy" id="7227"/>
    <lineage>
        <taxon>Eukaryota</taxon>
        <taxon>Metazoa</taxon>
        <taxon>Ecdysozoa</taxon>
        <taxon>Arthropoda</taxon>
        <taxon>Hexapoda</taxon>
        <taxon>Insecta</taxon>
        <taxon>Pterygota</taxon>
        <taxon>Neoptera</taxon>
        <taxon>Endopterygota</taxon>
        <taxon>Diptera</taxon>
        <taxon>Brachycera</taxon>
        <taxon>Muscomorpha</taxon>
        <taxon>Ephydroidea</taxon>
        <taxon>Drosophilidae</taxon>
        <taxon>Drosophila</taxon>
        <taxon>Sophophora</taxon>
    </lineage>
</organism>
<accession>Q6II38</accession>
<evidence type="ECO:0000256" key="1">
    <source>
        <dbReference type="SAM" id="Phobius"/>
    </source>
</evidence>
<feature type="transmembrane region" description="Helical" evidence="1">
    <location>
        <begin position="21"/>
        <end position="41"/>
    </location>
</feature>
<keyword evidence="1" id="KW-0472">Membrane</keyword>